<evidence type="ECO:0000256" key="1">
    <source>
        <dbReference type="SAM" id="SignalP"/>
    </source>
</evidence>
<dbReference type="InterPro" id="IPR019106">
    <property type="entry name" value="T4SS_TrbC"/>
</dbReference>
<accession>A0A0H3KS08</accession>
<dbReference type="Pfam" id="PF09673">
    <property type="entry name" value="TrbC_Ftype"/>
    <property type="match status" value="1"/>
</dbReference>
<dbReference type="EMBL" id="AP009388">
    <property type="protein sequence ID" value="BAG47982.1"/>
    <property type="molecule type" value="Genomic_DNA"/>
</dbReference>
<keyword evidence="1" id="KW-0732">Signal</keyword>
<keyword evidence="2" id="KW-0614">Plasmid</keyword>
<evidence type="ECO:0000313" key="3">
    <source>
        <dbReference type="Proteomes" id="UP000008815"/>
    </source>
</evidence>
<evidence type="ECO:0000313" key="2">
    <source>
        <dbReference type="EMBL" id="BAG47982.1"/>
    </source>
</evidence>
<feature type="chain" id="PRO_5002614194" evidence="1">
    <location>
        <begin position="19"/>
        <end position="165"/>
    </location>
</feature>
<feature type="signal peptide" evidence="1">
    <location>
        <begin position="1"/>
        <end position="18"/>
    </location>
</feature>
<proteinExistence type="predicted"/>
<dbReference type="KEGG" id="bmu:Bmul_6231"/>
<dbReference type="AlphaFoldDB" id="A0A0H3KS08"/>
<dbReference type="HOGENOM" id="CLU_1607750_0_0_4"/>
<name>A0A0H3KS08_BURM1</name>
<dbReference type="Proteomes" id="UP000008815">
    <property type="component" value="Plasmid pTGL1"/>
</dbReference>
<keyword evidence="3" id="KW-1185">Reference proteome</keyword>
<reference evidence="2 3" key="1">
    <citation type="submission" date="2007-04" db="EMBL/GenBank/DDBJ databases">
        <title>Complete genome sequence of Burkholderia multivorans ATCC 17616.</title>
        <authorList>
            <person name="Ohtsubo Y."/>
            <person name="Yamashita A."/>
            <person name="Kurokawa K."/>
            <person name="Takami H."/>
            <person name="Yuhara S."/>
            <person name="Nishiyama E."/>
            <person name="Endo R."/>
            <person name="Miyazaki R."/>
            <person name="Ono A."/>
            <person name="Yano K."/>
            <person name="Ito M."/>
            <person name="Sota M."/>
            <person name="Yuji N."/>
            <person name="Hattori M."/>
            <person name="Tsuda M."/>
        </authorList>
    </citation>
    <scope>NUCLEOTIDE SEQUENCE [LARGE SCALE GENOMIC DNA]</scope>
    <source>
        <strain evidence="3">ATCC 17616 / 249</strain>
        <plasmid evidence="3">Plasmid pTGL1</plasmid>
    </source>
</reference>
<geneLocation type="plasmid" evidence="2 3">
    <name>pTGL1</name>
</geneLocation>
<sequence length="165" mass="17963">MNRLIVALALFAAAPVHGEPSLSETIAAPWNTYIFVSSRMPLQSIIQVTREASRAHAVIVLTGFAGEEPTLTSTQRYAADINRACCTTQPARWIVDPVLTRRYGVTAAPSFVIAHGASENPGEFSKVAGDMSLSQALKFFAQNSRLPSARDYASKLYYATYGTKY</sequence>
<organism evidence="2 3">
    <name type="scientific">Burkholderia multivorans (strain ATCC 17616 / 249)</name>
    <dbReference type="NCBI Taxonomy" id="395019"/>
    <lineage>
        <taxon>Bacteria</taxon>
        <taxon>Pseudomonadati</taxon>
        <taxon>Pseudomonadota</taxon>
        <taxon>Betaproteobacteria</taxon>
        <taxon>Burkholderiales</taxon>
        <taxon>Burkholderiaceae</taxon>
        <taxon>Burkholderia</taxon>
        <taxon>Burkholderia cepacia complex</taxon>
    </lineage>
</organism>
<gene>
    <name evidence="2" type="primary">trbC</name>
    <name evidence="2" type="ordered locus">BMULJ_06191</name>
</gene>
<dbReference type="KEGG" id="bmj:BMULJ_06191"/>
<dbReference type="RefSeq" id="WP_012211038.1">
    <property type="nucleotide sequence ID" value="NC_010070.1"/>
</dbReference>
<protein>
    <submittedName>
        <fullName evidence="2">Type IV secretion system protein</fullName>
    </submittedName>
</protein>